<dbReference type="AlphaFoldDB" id="A0A4Y3K5J8"/>
<evidence type="ECO:0000313" key="4">
    <source>
        <dbReference type="EMBL" id="GEA79771.1"/>
    </source>
</evidence>
<organism evidence="4 5">
    <name type="scientific">Cellulomonas uda</name>
    <dbReference type="NCBI Taxonomy" id="1714"/>
    <lineage>
        <taxon>Bacteria</taxon>
        <taxon>Bacillati</taxon>
        <taxon>Actinomycetota</taxon>
        <taxon>Actinomycetes</taxon>
        <taxon>Micrococcales</taxon>
        <taxon>Cellulomonadaceae</taxon>
        <taxon>Cellulomonas</taxon>
    </lineage>
</organism>
<reference evidence="4 5" key="1">
    <citation type="submission" date="2019-06" db="EMBL/GenBank/DDBJ databases">
        <title>Whole genome shotgun sequence of Cellulomonas uda NBRC 3747.</title>
        <authorList>
            <person name="Hosoyama A."/>
            <person name="Uohara A."/>
            <person name="Ohji S."/>
            <person name="Ichikawa N."/>
        </authorList>
    </citation>
    <scope>NUCLEOTIDE SEQUENCE [LARGE SCALE GENOMIC DNA]</scope>
    <source>
        <strain evidence="4 5">NBRC 3747</strain>
    </source>
</reference>
<dbReference type="Proteomes" id="UP000315842">
    <property type="component" value="Unassembled WGS sequence"/>
</dbReference>
<keyword evidence="2" id="KW-0812">Transmembrane</keyword>
<feature type="compositionally biased region" description="Polar residues" evidence="1">
    <location>
        <begin position="199"/>
        <end position="208"/>
    </location>
</feature>
<accession>A0A4Y3K5J8</accession>
<gene>
    <name evidence="4" type="ORF">CUD01_02150</name>
</gene>
<dbReference type="Pfam" id="PF01476">
    <property type="entry name" value="LysM"/>
    <property type="match status" value="1"/>
</dbReference>
<dbReference type="InterPro" id="IPR052196">
    <property type="entry name" value="Bact_Kbp"/>
</dbReference>
<keyword evidence="2" id="KW-0472">Membrane</keyword>
<dbReference type="PANTHER" id="PTHR34700:SF4">
    <property type="entry name" value="PHAGE-LIKE ELEMENT PBSX PROTEIN XKDP"/>
    <property type="match status" value="1"/>
</dbReference>
<evidence type="ECO:0000313" key="5">
    <source>
        <dbReference type="Proteomes" id="UP000315842"/>
    </source>
</evidence>
<keyword evidence="5" id="KW-1185">Reference proteome</keyword>
<comment type="caution">
    <text evidence="4">The sequence shown here is derived from an EMBL/GenBank/DDBJ whole genome shotgun (WGS) entry which is preliminary data.</text>
</comment>
<keyword evidence="2" id="KW-1133">Transmembrane helix</keyword>
<feature type="domain" description="LysM" evidence="3">
    <location>
        <begin position="286"/>
        <end position="343"/>
    </location>
</feature>
<dbReference type="PROSITE" id="PS51782">
    <property type="entry name" value="LYSM"/>
    <property type="match status" value="1"/>
</dbReference>
<dbReference type="EMBL" id="BJLP01000002">
    <property type="protein sequence ID" value="GEA79771.1"/>
    <property type="molecule type" value="Genomic_DNA"/>
</dbReference>
<feature type="compositionally biased region" description="Low complexity" evidence="1">
    <location>
        <begin position="152"/>
        <end position="168"/>
    </location>
</feature>
<dbReference type="Gene3D" id="3.10.350.10">
    <property type="entry name" value="LysM domain"/>
    <property type="match status" value="1"/>
</dbReference>
<dbReference type="PANTHER" id="PTHR34700">
    <property type="entry name" value="POTASSIUM BINDING PROTEIN KBP"/>
    <property type="match status" value="1"/>
</dbReference>
<sequence>MATTAATLAVAALTAAVVAVALVLAALAAAQPDRPLAVQDVVNVAVAALGAAVAAWLAVSCALGSACVAGRLVGAGWRSGEALLRRCAPVVVRRAVAGAVGASLGLGLVATGAQAAPVDPAPVAVSVADEAPSDPPAPRTGADGVAEGTLEGPSRGSGVVPVGSVAVDSVRDTGTAPQAPVGAPDPASPALGWPVTAPTDGTSPTQGTAPADGALPPDGPAPAPVAAGWVPTSGAAADGAGGRTDGATGDRARGASAAAQSAGQTAGRSGDRGPATAPDGGADGADVVVVEAGDSLWSIAAAHLPRGASDAQVAAAWPRWYEANRDVVGDDPDVLQPGQQLTAPATEAAR</sequence>
<feature type="region of interest" description="Disordered" evidence="1">
    <location>
        <begin position="125"/>
        <end position="284"/>
    </location>
</feature>
<feature type="transmembrane region" description="Helical" evidence="2">
    <location>
        <begin position="44"/>
        <end position="69"/>
    </location>
</feature>
<protein>
    <recommendedName>
        <fullName evidence="3">LysM domain-containing protein</fullName>
    </recommendedName>
</protein>
<evidence type="ECO:0000256" key="1">
    <source>
        <dbReference type="SAM" id="MobiDB-lite"/>
    </source>
</evidence>
<evidence type="ECO:0000259" key="3">
    <source>
        <dbReference type="PROSITE" id="PS51782"/>
    </source>
</evidence>
<feature type="compositionally biased region" description="Low complexity" evidence="1">
    <location>
        <begin position="224"/>
        <end position="238"/>
    </location>
</feature>
<feature type="region of interest" description="Disordered" evidence="1">
    <location>
        <begin position="327"/>
        <end position="350"/>
    </location>
</feature>
<name>A0A4Y3K5J8_CELUD</name>
<dbReference type="InterPro" id="IPR018392">
    <property type="entry name" value="LysM"/>
</dbReference>
<feature type="compositionally biased region" description="Low complexity" evidence="1">
    <location>
        <begin position="254"/>
        <end position="284"/>
    </location>
</feature>
<proteinExistence type="predicted"/>
<dbReference type="CDD" id="cd00118">
    <property type="entry name" value="LysM"/>
    <property type="match status" value="1"/>
</dbReference>
<evidence type="ECO:0000256" key="2">
    <source>
        <dbReference type="SAM" id="Phobius"/>
    </source>
</evidence>
<dbReference type="InterPro" id="IPR036779">
    <property type="entry name" value="LysM_dom_sf"/>
</dbReference>